<reference evidence="4" key="1">
    <citation type="submission" date="2025-08" db="UniProtKB">
        <authorList>
            <consortium name="Ensembl"/>
        </authorList>
    </citation>
    <scope>IDENTIFICATION</scope>
</reference>
<dbReference type="Gene3D" id="3.30.70.330">
    <property type="match status" value="1"/>
</dbReference>
<keyword evidence="1" id="KW-0694">RNA-binding</keyword>
<dbReference type="InterPro" id="IPR035979">
    <property type="entry name" value="RBD_domain_sf"/>
</dbReference>
<accession>A0A8D1XLA8</accession>
<feature type="region of interest" description="Disordered" evidence="2">
    <location>
        <begin position="59"/>
        <end position="121"/>
    </location>
</feature>
<evidence type="ECO:0000256" key="2">
    <source>
        <dbReference type="SAM" id="MobiDB-lite"/>
    </source>
</evidence>
<dbReference type="Ensembl" id="ENSSSCT00065016224.1">
    <property type="protein sequence ID" value="ENSSSCP00065006612.1"/>
    <property type="gene ID" value="ENSSSCG00065012199.1"/>
</dbReference>
<name>A0A8D1XLA8_PIG</name>
<sequence>MNKLYIGNLSPAVTADDLRQLFGDRKLPLAGQVLLKSGYAFVDYPDQNWAIRAIETLSGEQSALSPSPPSPCSGQDGVRREAEPCGRRPAGAPAPARSLPRTRPSTLTAGPLLGRPAPLPP</sequence>
<dbReference type="GO" id="GO:0003723">
    <property type="term" value="F:RNA binding"/>
    <property type="evidence" value="ECO:0007669"/>
    <property type="project" value="UniProtKB-UniRule"/>
</dbReference>
<feature type="compositionally biased region" description="Basic and acidic residues" evidence="2">
    <location>
        <begin position="77"/>
        <end position="86"/>
    </location>
</feature>
<dbReference type="InterPro" id="IPR012677">
    <property type="entry name" value="Nucleotide-bd_a/b_plait_sf"/>
</dbReference>
<dbReference type="SMART" id="SM00360">
    <property type="entry name" value="RRM"/>
    <property type="match status" value="1"/>
</dbReference>
<dbReference type="AlphaFoldDB" id="A0A8D1XLA8"/>
<feature type="compositionally biased region" description="Low complexity" evidence="2">
    <location>
        <begin position="87"/>
        <end position="121"/>
    </location>
</feature>
<dbReference type="SUPFAM" id="SSF54928">
    <property type="entry name" value="RNA-binding domain, RBD"/>
    <property type="match status" value="1"/>
</dbReference>
<dbReference type="Proteomes" id="UP000694725">
    <property type="component" value="Unplaced"/>
</dbReference>
<evidence type="ECO:0000259" key="3">
    <source>
        <dbReference type="PROSITE" id="PS50102"/>
    </source>
</evidence>
<organism evidence="4 5">
    <name type="scientific">Sus scrofa</name>
    <name type="common">Pig</name>
    <dbReference type="NCBI Taxonomy" id="9823"/>
    <lineage>
        <taxon>Eukaryota</taxon>
        <taxon>Metazoa</taxon>
        <taxon>Chordata</taxon>
        <taxon>Craniata</taxon>
        <taxon>Vertebrata</taxon>
        <taxon>Euteleostomi</taxon>
        <taxon>Mammalia</taxon>
        <taxon>Eutheria</taxon>
        <taxon>Laurasiatheria</taxon>
        <taxon>Artiodactyla</taxon>
        <taxon>Suina</taxon>
        <taxon>Suidae</taxon>
        <taxon>Sus</taxon>
    </lineage>
</organism>
<dbReference type="Pfam" id="PF00076">
    <property type="entry name" value="RRM_1"/>
    <property type="match status" value="1"/>
</dbReference>
<evidence type="ECO:0000313" key="4">
    <source>
        <dbReference type="Ensembl" id="ENSSSCP00065006612.1"/>
    </source>
</evidence>
<proteinExistence type="predicted"/>
<feature type="domain" description="RRM" evidence="3">
    <location>
        <begin position="2"/>
        <end position="61"/>
    </location>
</feature>
<dbReference type="InterPro" id="IPR000504">
    <property type="entry name" value="RRM_dom"/>
</dbReference>
<dbReference type="PROSITE" id="PS50102">
    <property type="entry name" value="RRM"/>
    <property type="match status" value="1"/>
</dbReference>
<protein>
    <recommendedName>
        <fullName evidence="3">RRM domain-containing protein</fullName>
    </recommendedName>
</protein>
<evidence type="ECO:0000256" key="1">
    <source>
        <dbReference type="PROSITE-ProRule" id="PRU00176"/>
    </source>
</evidence>
<evidence type="ECO:0000313" key="5">
    <source>
        <dbReference type="Proteomes" id="UP000694725"/>
    </source>
</evidence>